<proteinExistence type="predicted"/>
<keyword evidence="1" id="KW-0489">Methyltransferase</keyword>
<accession>A0A1I4MPN0</accession>
<dbReference type="STRING" id="1123291.SAMN04490355_103628"/>
<protein>
    <submittedName>
        <fullName evidence="1">Methyltransferase domain-containing protein</fullName>
    </submittedName>
</protein>
<keyword evidence="1" id="KW-0808">Transferase</keyword>
<dbReference type="RefSeq" id="WP_090940165.1">
    <property type="nucleotide sequence ID" value="NZ_FOTS01000036.1"/>
</dbReference>
<dbReference type="CDD" id="cd02440">
    <property type="entry name" value="AdoMet_MTases"/>
    <property type="match status" value="1"/>
</dbReference>
<gene>
    <name evidence="1" type="ORF">SAMN04490355_103628</name>
</gene>
<name>A0A1I4MPN0_9FIRM</name>
<dbReference type="GO" id="GO:0032259">
    <property type="term" value="P:methylation"/>
    <property type="evidence" value="ECO:0007669"/>
    <property type="project" value="UniProtKB-KW"/>
</dbReference>
<dbReference type="PANTHER" id="PTHR43861">
    <property type="entry name" value="TRANS-ACONITATE 2-METHYLTRANSFERASE-RELATED"/>
    <property type="match status" value="1"/>
</dbReference>
<dbReference type="Pfam" id="PF13489">
    <property type="entry name" value="Methyltransf_23"/>
    <property type="match status" value="1"/>
</dbReference>
<dbReference type="SUPFAM" id="SSF53335">
    <property type="entry name" value="S-adenosyl-L-methionine-dependent methyltransferases"/>
    <property type="match status" value="1"/>
</dbReference>
<keyword evidence="2" id="KW-1185">Reference proteome</keyword>
<dbReference type="InterPro" id="IPR029063">
    <property type="entry name" value="SAM-dependent_MTases_sf"/>
</dbReference>
<reference evidence="2" key="1">
    <citation type="submission" date="2016-10" db="EMBL/GenBank/DDBJ databases">
        <authorList>
            <person name="Varghese N."/>
            <person name="Submissions S."/>
        </authorList>
    </citation>
    <scope>NUCLEOTIDE SEQUENCE [LARGE SCALE GENOMIC DNA]</scope>
    <source>
        <strain evidence="2">DSM 13327</strain>
    </source>
</reference>
<dbReference type="AlphaFoldDB" id="A0A1I4MPN0"/>
<dbReference type="EMBL" id="FOTS01000036">
    <property type="protein sequence ID" value="SFM05302.1"/>
    <property type="molecule type" value="Genomic_DNA"/>
</dbReference>
<sequence>MIDLSYYENHRNEILQFITNRPKRVLELGCGAGNFSATLKEIYGCYVVGFEIFPSAAEQAKTKLDEVIVTSIDGYNFSHLGKFDLIIANDVLEHLIDPWAVIDRLYDNLSDTGSFIGSIPNIRQYKIITNLLLHGKWEYANEGILDRTHLRFFTKQSIIDAFRKYEIVELTCLSKLRTLSKRIQYKLWPDLLTNQYCVVASRRQSKFA</sequence>
<evidence type="ECO:0000313" key="2">
    <source>
        <dbReference type="Proteomes" id="UP000199520"/>
    </source>
</evidence>
<dbReference type="GO" id="GO:0008168">
    <property type="term" value="F:methyltransferase activity"/>
    <property type="evidence" value="ECO:0007669"/>
    <property type="project" value="UniProtKB-KW"/>
</dbReference>
<dbReference type="Proteomes" id="UP000199520">
    <property type="component" value="Unassembled WGS sequence"/>
</dbReference>
<dbReference type="Gene3D" id="3.40.50.150">
    <property type="entry name" value="Vaccinia Virus protein VP39"/>
    <property type="match status" value="1"/>
</dbReference>
<evidence type="ECO:0000313" key="1">
    <source>
        <dbReference type="EMBL" id="SFM05302.1"/>
    </source>
</evidence>
<dbReference type="OrthoDB" id="9771846at2"/>
<organism evidence="1 2">
    <name type="scientific">Pelosinus propionicus DSM 13327</name>
    <dbReference type="NCBI Taxonomy" id="1123291"/>
    <lineage>
        <taxon>Bacteria</taxon>
        <taxon>Bacillati</taxon>
        <taxon>Bacillota</taxon>
        <taxon>Negativicutes</taxon>
        <taxon>Selenomonadales</taxon>
        <taxon>Sporomusaceae</taxon>
        <taxon>Pelosinus</taxon>
    </lineage>
</organism>